<dbReference type="Pfam" id="PF00561">
    <property type="entry name" value="Abhydrolase_1"/>
    <property type="match status" value="1"/>
</dbReference>
<evidence type="ECO:0000256" key="1">
    <source>
        <dbReference type="SAM" id="SignalP"/>
    </source>
</evidence>
<dbReference type="InterPro" id="IPR050266">
    <property type="entry name" value="AB_hydrolase_sf"/>
</dbReference>
<name>A0ABX8UGU3_9BURK</name>
<dbReference type="Proteomes" id="UP000826462">
    <property type="component" value="Chromosome 1"/>
</dbReference>
<dbReference type="InterPro" id="IPR000073">
    <property type="entry name" value="AB_hydrolase_1"/>
</dbReference>
<dbReference type="EMBL" id="CP080095">
    <property type="protein sequence ID" value="QYD68054.1"/>
    <property type="molecule type" value="Genomic_DNA"/>
</dbReference>
<dbReference type="PANTHER" id="PTHR43798">
    <property type="entry name" value="MONOACYLGLYCEROL LIPASE"/>
    <property type="match status" value="1"/>
</dbReference>
<keyword evidence="1" id="KW-0732">Signal</keyword>
<organism evidence="3 4">
    <name type="scientific">Paraburkholderia edwinii</name>
    <dbReference type="NCBI Taxonomy" id="2861782"/>
    <lineage>
        <taxon>Bacteria</taxon>
        <taxon>Pseudomonadati</taxon>
        <taxon>Pseudomonadota</taxon>
        <taxon>Betaproteobacteria</taxon>
        <taxon>Burkholderiales</taxon>
        <taxon>Burkholderiaceae</taxon>
        <taxon>Paraburkholderia</taxon>
    </lineage>
</organism>
<feature type="chain" id="PRO_5047113604" evidence="1">
    <location>
        <begin position="33"/>
        <end position="355"/>
    </location>
</feature>
<dbReference type="Gene3D" id="3.40.50.1820">
    <property type="entry name" value="alpha/beta hydrolase"/>
    <property type="match status" value="1"/>
</dbReference>
<evidence type="ECO:0000313" key="3">
    <source>
        <dbReference type="EMBL" id="QYD68054.1"/>
    </source>
</evidence>
<dbReference type="RefSeq" id="WP_219797447.1">
    <property type="nucleotide sequence ID" value="NZ_CP080095.1"/>
</dbReference>
<proteinExistence type="predicted"/>
<dbReference type="InterPro" id="IPR029058">
    <property type="entry name" value="AB_hydrolase_fold"/>
</dbReference>
<evidence type="ECO:0000313" key="4">
    <source>
        <dbReference type="Proteomes" id="UP000826462"/>
    </source>
</evidence>
<dbReference type="GO" id="GO:0016787">
    <property type="term" value="F:hydrolase activity"/>
    <property type="evidence" value="ECO:0007669"/>
    <property type="project" value="UniProtKB-KW"/>
</dbReference>
<sequence>MLTAHVTSRSTPLAILAISLLIGATPITSAHAAPVKLMTEEAMVASPQPGIRIYVRNKHPAYKTIYDAAHTLVFVHGATYPASTSFDLELNGMSWMDYIARRGYDVYLLDLPGYGHSTRPAAMNGPADAGKPVETTAQAVADYGAVVDWVLARRHLSQLDAMGWSWGTTIAGGYAAEHPEKINRLVLYAPVWLSHEKPPTGDEARLGAYRHVTIEQAKERWYKGVPEDKRAELIPPGWFDTWQKATWATDPKAASSNPPALRAPNGVTQDIRAYYMLGKPTYDPGKITAPTLLIQGEWDQDTPPYMSQALFPLLTAAPWKQYDMIGEGTHTVLMEKNRLQLFDAVQNFLDEPSPR</sequence>
<accession>A0ABX8UGU3</accession>
<keyword evidence="3" id="KW-0378">Hydrolase</keyword>
<dbReference type="PANTHER" id="PTHR43798:SF33">
    <property type="entry name" value="HYDROLASE, PUTATIVE (AFU_ORTHOLOGUE AFUA_2G14860)-RELATED"/>
    <property type="match status" value="1"/>
</dbReference>
<gene>
    <name evidence="3" type="ORF">KZJ38_17470</name>
</gene>
<evidence type="ECO:0000259" key="2">
    <source>
        <dbReference type="Pfam" id="PF00561"/>
    </source>
</evidence>
<reference evidence="3 4" key="1">
    <citation type="submission" date="2021-07" db="EMBL/GenBank/DDBJ databases">
        <title>Paraburkholderia edwinii protects Aspergillus sp. from phenazines by acting as a toxin sponge.</title>
        <authorList>
            <person name="Dahlstrom K.M."/>
            <person name="Newman D.K."/>
        </authorList>
    </citation>
    <scope>NUCLEOTIDE SEQUENCE [LARGE SCALE GENOMIC DNA]</scope>
    <source>
        <strain evidence="3 4">Pe01</strain>
    </source>
</reference>
<feature type="signal peptide" evidence="1">
    <location>
        <begin position="1"/>
        <end position="32"/>
    </location>
</feature>
<protein>
    <submittedName>
        <fullName evidence="3">Alpha/beta hydrolase</fullName>
    </submittedName>
</protein>
<feature type="domain" description="AB hydrolase-1" evidence="2">
    <location>
        <begin position="71"/>
        <end position="310"/>
    </location>
</feature>
<dbReference type="SUPFAM" id="SSF53474">
    <property type="entry name" value="alpha/beta-Hydrolases"/>
    <property type="match status" value="1"/>
</dbReference>
<keyword evidence="4" id="KW-1185">Reference proteome</keyword>